<dbReference type="Pfam" id="PF05739">
    <property type="entry name" value="SNARE"/>
    <property type="match status" value="1"/>
</dbReference>
<dbReference type="PROSITE" id="PS50192">
    <property type="entry name" value="T_SNARE"/>
    <property type="match status" value="1"/>
</dbReference>
<dbReference type="InterPro" id="IPR000727">
    <property type="entry name" value="T_SNARE_dom"/>
</dbReference>
<protein>
    <submittedName>
        <fullName evidence="13">Similar to syntaxin protein</fullName>
    </submittedName>
</protein>
<dbReference type="Pfam" id="PF14523">
    <property type="entry name" value="Syntaxin_2"/>
    <property type="match status" value="1"/>
</dbReference>
<evidence type="ECO:0000259" key="12">
    <source>
        <dbReference type="PROSITE" id="PS50192"/>
    </source>
</evidence>
<dbReference type="STRING" id="280699.M1UQC6"/>
<dbReference type="GO" id="GO:0005484">
    <property type="term" value="F:SNAP receptor activity"/>
    <property type="evidence" value="ECO:0007669"/>
    <property type="project" value="InterPro"/>
</dbReference>
<dbReference type="KEGG" id="cme:CYME_CMH010C"/>
<evidence type="ECO:0000256" key="2">
    <source>
        <dbReference type="ARBA" id="ARBA00009063"/>
    </source>
</evidence>
<dbReference type="HOGENOM" id="CLU_038177_1_1_1"/>
<dbReference type="PANTHER" id="PTHR19957">
    <property type="entry name" value="SYNTAXIN"/>
    <property type="match status" value="1"/>
</dbReference>
<name>M1UQC6_CYAM1</name>
<evidence type="ECO:0000256" key="3">
    <source>
        <dbReference type="ARBA" id="ARBA00022448"/>
    </source>
</evidence>
<dbReference type="GO" id="GO:0048278">
    <property type="term" value="P:vesicle docking"/>
    <property type="evidence" value="ECO:0007669"/>
    <property type="project" value="TreeGrafter"/>
</dbReference>
<evidence type="ECO:0000313" key="13">
    <source>
        <dbReference type="EMBL" id="BAM79716.1"/>
    </source>
</evidence>
<dbReference type="GO" id="GO:0000139">
    <property type="term" value="C:Golgi membrane"/>
    <property type="evidence" value="ECO:0007669"/>
    <property type="project" value="UniProtKB-SubCell"/>
</dbReference>
<dbReference type="Proteomes" id="UP000007014">
    <property type="component" value="Chromosome 8"/>
</dbReference>
<accession>M1UQC6</accession>
<evidence type="ECO:0000256" key="10">
    <source>
        <dbReference type="SAM" id="Coils"/>
    </source>
</evidence>
<keyword evidence="6 11" id="KW-1133">Transmembrane helix</keyword>
<dbReference type="GO" id="GO:0031201">
    <property type="term" value="C:SNARE complex"/>
    <property type="evidence" value="ECO:0007669"/>
    <property type="project" value="TreeGrafter"/>
</dbReference>
<gene>
    <name evidence="13" type="ORF">CYME_CMH010C</name>
</gene>
<dbReference type="OMA" id="NRKMCII"/>
<comment type="subcellular location">
    <subcellularLocation>
        <location evidence="1">Golgi apparatus membrane</location>
        <topology evidence="1">Single-pass type IV membrane protein</topology>
    </subcellularLocation>
</comment>
<evidence type="ECO:0000256" key="7">
    <source>
        <dbReference type="ARBA" id="ARBA00023034"/>
    </source>
</evidence>
<dbReference type="InterPro" id="IPR010989">
    <property type="entry name" value="SNARE"/>
</dbReference>
<evidence type="ECO:0000256" key="11">
    <source>
        <dbReference type="SAM" id="Phobius"/>
    </source>
</evidence>
<dbReference type="eggNOG" id="KOG0809">
    <property type="taxonomic scope" value="Eukaryota"/>
</dbReference>
<dbReference type="PROSITE" id="PS00914">
    <property type="entry name" value="SYNTAXIN"/>
    <property type="match status" value="1"/>
</dbReference>
<keyword evidence="5" id="KW-0653">Protein transport</keyword>
<reference evidence="13 14" key="1">
    <citation type="journal article" date="2004" name="Nature">
        <title>Genome sequence of the ultrasmall unicellular red alga Cyanidioschyzon merolae 10D.</title>
        <authorList>
            <person name="Matsuzaki M."/>
            <person name="Misumi O."/>
            <person name="Shin-i T."/>
            <person name="Maruyama S."/>
            <person name="Takahara M."/>
            <person name="Miyagishima S."/>
            <person name="Mori T."/>
            <person name="Nishida K."/>
            <person name="Yagisawa F."/>
            <person name="Nishida K."/>
            <person name="Yoshida Y."/>
            <person name="Nishimura Y."/>
            <person name="Nakao S."/>
            <person name="Kobayashi T."/>
            <person name="Momoyama Y."/>
            <person name="Higashiyama T."/>
            <person name="Minoda A."/>
            <person name="Sano M."/>
            <person name="Nomoto H."/>
            <person name="Oishi K."/>
            <person name="Hayashi H."/>
            <person name="Ohta F."/>
            <person name="Nishizaka S."/>
            <person name="Haga S."/>
            <person name="Miura S."/>
            <person name="Morishita T."/>
            <person name="Kabeya Y."/>
            <person name="Terasawa K."/>
            <person name="Suzuki Y."/>
            <person name="Ishii Y."/>
            <person name="Asakawa S."/>
            <person name="Takano H."/>
            <person name="Ohta N."/>
            <person name="Kuroiwa H."/>
            <person name="Tanaka K."/>
            <person name="Shimizu N."/>
            <person name="Sugano S."/>
            <person name="Sato N."/>
            <person name="Nozaki H."/>
            <person name="Ogasawara N."/>
            <person name="Kohara Y."/>
            <person name="Kuroiwa T."/>
        </authorList>
    </citation>
    <scope>NUCLEOTIDE SEQUENCE [LARGE SCALE GENOMIC DNA]</scope>
    <source>
        <strain evidence="13 14">10D</strain>
    </source>
</reference>
<keyword evidence="4 11" id="KW-0812">Transmembrane</keyword>
<dbReference type="OrthoDB" id="10251371at2759"/>
<feature type="domain" description="T-SNARE coiled-coil homology" evidence="12">
    <location>
        <begin position="224"/>
        <end position="286"/>
    </location>
</feature>
<dbReference type="GO" id="GO:0000149">
    <property type="term" value="F:SNARE binding"/>
    <property type="evidence" value="ECO:0007669"/>
    <property type="project" value="TreeGrafter"/>
</dbReference>
<comment type="similarity">
    <text evidence="2">Belongs to the syntaxin family.</text>
</comment>
<dbReference type="GO" id="GO:0006906">
    <property type="term" value="P:vesicle fusion"/>
    <property type="evidence" value="ECO:0007669"/>
    <property type="project" value="TreeGrafter"/>
</dbReference>
<keyword evidence="9 11" id="KW-0472">Membrane</keyword>
<dbReference type="GeneID" id="16993347"/>
<dbReference type="Gramene" id="CMH010CT">
    <property type="protein sequence ID" value="CMH010CT"/>
    <property type="gene ID" value="CMH010C"/>
</dbReference>
<dbReference type="SUPFAM" id="SSF47661">
    <property type="entry name" value="t-snare proteins"/>
    <property type="match status" value="1"/>
</dbReference>
<dbReference type="EMBL" id="AP006490">
    <property type="protein sequence ID" value="BAM79716.1"/>
    <property type="molecule type" value="Genomic_DNA"/>
</dbReference>
<dbReference type="RefSeq" id="XP_005536002.1">
    <property type="nucleotide sequence ID" value="XM_005535945.1"/>
</dbReference>
<sequence length="318" mass="36655">MTSRDRTSVFKRYRAEARLALGERSALEELKSEKQQAPAAARAGVTQVAKGVALLPPRWVDLHESIQEDLATIRSGMDELENMRRKLLLPEFADKSEEEYVVDKKTAEVARLFQSCEAKVRQLSELVHEISLSRTERIIRENVQKKHAMQVQELSIRFRREQRRFLDRLRKADADNALALRVNGALFRTKAGANDSMDDNHPDNFSTYDPGFNESQLALWRHAEMHAGARYEEARRIARSIQELSGIMRDLSLLVTEQGSIIDRIDYNIEQADMEAEQALKQLQRARRTQKRGWIHYCTLILALGCVVLFLILVLKWI</sequence>
<feature type="transmembrane region" description="Helical" evidence="11">
    <location>
        <begin position="294"/>
        <end position="315"/>
    </location>
</feature>
<evidence type="ECO:0000313" key="14">
    <source>
        <dbReference type="Proteomes" id="UP000007014"/>
    </source>
</evidence>
<feature type="coiled-coil region" evidence="10">
    <location>
        <begin position="262"/>
        <end position="289"/>
    </location>
</feature>
<dbReference type="InterPro" id="IPR006012">
    <property type="entry name" value="Syntaxin/epimorphin_CS"/>
</dbReference>
<dbReference type="InterPro" id="IPR045242">
    <property type="entry name" value="Syntaxin"/>
</dbReference>
<dbReference type="GO" id="GO:0006886">
    <property type="term" value="P:intracellular protein transport"/>
    <property type="evidence" value="ECO:0007669"/>
    <property type="project" value="InterPro"/>
</dbReference>
<proteinExistence type="inferred from homology"/>
<evidence type="ECO:0000256" key="5">
    <source>
        <dbReference type="ARBA" id="ARBA00022927"/>
    </source>
</evidence>
<dbReference type="PANTHER" id="PTHR19957:SF83">
    <property type="entry name" value="SYNTAXIN-16"/>
    <property type="match status" value="1"/>
</dbReference>
<reference evidence="13 14" key="2">
    <citation type="journal article" date="2007" name="BMC Biol.">
        <title>A 100%-complete sequence reveals unusually simple genomic features in the hot-spring red alga Cyanidioschyzon merolae.</title>
        <authorList>
            <person name="Nozaki H."/>
            <person name="Takano H."/>
            <person name="Misumi O."/>
            <person name="Terasawa K."/>
            <person name="Matsuzaki M."/>
            <person name="Maruyama S."/>
            <person name="Nishida K."/>
            <person name="Yagisawa F."/>
            <person name="Yoshida Y."/>
            <person name="Fujiwara T."/>
            <person name="Takio S."/>
            <person name="Tamura K."/>
            <person name="Chung S.J."/>
            <person name="Nakamura S."/>
            <person name="Kuroiwa H."/>
            <person name="Tanaka K."/>
            <person name="Sato N."/>
            <person name="Kuroiwa T."/>
        </authorList>
    </citation>
    <scope>NUCLEOTIDE SEQUENCE [LARGE SCALE GENOMIC DNA]</scope>
    <source>
        <strain evidence="13 14">10D</strain>
    </source>
</reference>
<keyword evidence="14" id="KW-1185">Reference proteome</keyword>
<evidence type="ECO:0000256" key="9">
    <source>
        <dbReference type="ARBA" id="ARBA00023136"/>
    </source>
</evidence>
<evidence type="ECO:0000256" key="8">
    <source>
        <dbReference type="ARBA" id="ARBA00023054"/>
    </source>
</evidence>
<dbReference type="CDD" id="cd15845">
    <property type="entry name" value="SNARE_syntaxin16"/>
    <property type="match status" value="1"/>
</dbReference>
<dbReference type="Gene3D" id="1.20.58.70">
    <property type="match status" value="1"/>
</dbReference>
<evidence type="ECO:0000256" key="6">
    <source>
        <dbReference type="ARBA" id="ARBA00022989"/>
    </source>
</evidence>
<keyword evidence="7" id="KW-0333">Golgi apparatus</keyword>
<dbReference type="AlphaFoldDB" id="M1UQC6"/>
<evidence type="ECO:0000256" key="4">
    <source>
        <dbReference type="ARBA" id="ARBA00022692"/>
    </source>
</evidence>
<evidence type="ECO:0000256" key="1">
    <source>
        <dbReference type="ARBA" id="ARBA00004409"/>
    </source>
</evidence>
<keyword evidence="3" id="KW-0813">Transport</keyword>
<dbReference type="InterPro" id="IPR006011">
    <property type="entry name" value="Syntaxin_N"/>
</dbReference>
<keyword evidence="8 10" id="KW-0175">Coiled coil</keyword>
<dbReference type="SMART" id="SM00397">
    <property type="entry name" value="t_SNARE"/>
    <property type="match status" value="1"/>
</dbReference>
<organism evidence="13 14">
    <name type="scientific">Cyanidioschyzon merolae (strain NIES-3377 / 10D)</name>
    <name type="common">Unicellular red alga</name>
    <dbReference type="NCBI Taxonomy" id="280699"/>
    <lineage>
        <taxon>Eukaryota</taxon>
        <taxon>Rhodophyta</taxon>
        <taxon>Bangiophyceae</taxon>
        <taxon>Cyanidiales</taxon>
        <taxon>Cyanidiaceae</taxon>
        <taxon>Cyanidioschyzon</taxon>
    </lineage>
</organism>